<dbReference type="Pfam" id="PF13936">
    <property type="entry name" value="HTH_38"/>
    <property type="match status" value="1"/>
</dbReference>
<dbReference type="STRING" id="1355015.LK06_004380"/>
<evidence type="ECO:0000313" key="3">
    <source>
        <dbReference type="Proteomes" id="UP000031501"/>
    </source>
</evidence>
<feature type="domain" description="Transposase IS30-like HTH" evidence="1">
    <location>
        <begin position="64"/>
        <end position="107"/>
    </location>
</feature>
<dbReference type="KEGG" id="splu:LK06_004380"/>
<proteinExistence type="predicted"/>
<dbReference type="Proteomes" id="UP000031501">
    <property type="component" value="Chromosome"/>
</dbReference>
<gene>
    <name evidence="2" type="ORF">LK07_05465</name>
</gene>
<protein>
    <recommendedName>
        <fullName evidence="1">Transposase IS30-like HTH domain-containing protein</fullName>
    </recommendedName>
</protein>
<dbReference type="InterPro" id="IPR025246">
    <property type="entry name" value="IS30-like_HTH"/>
</dbReference>
<keyword evidence="3" id="KW-1185">Reference proteome</keyword>
<dbReference type="AlphaFoldDB" id="A0A221P7T4"/>
<name>A0A221P7T4_9ACTN</name>
<evidence type="ECO:0000259" key="1">
    <source>
        <dbReference type="Pfam" id="PF13936"/>
    </source>
</evidence>
<dbReference type="Pfam" id="PF13384">
    <property type="entry name" value="HTH_23"/>
    <property type="match status" value="1"/>
</dbReference>
<sequence>MDAPLVEQVRAPAPRTAKRLKGAQVQELVTAYEVGATVYQLADRFGIERRTVSKILKRQGVATRWQRLSEADVDEAERLYAKGLSLARVAERLDVAADTVRLRLLKRGVKMRDPHWRG</sequence>
<reference evidence="2 3" key="1">
    <citation type="submission" date="2017-07" db="EMBL/GenBank/DDBJ databases">
        <title>Genome sequence of Streptomyces pluripotens MUSC 137T.</title>
        <authorList>
            <person name="Ser H.-L."/>
            <person name="Lee L.-H."/>
        </authorList>
    </citation>
    <scope>NUCLEOTIDE SEQUENCE [LARGE SCALE GENOMIC DNA]</scope>
    <source>
        <strain evidence="2 3">MUSC 137</strain>
    </source>
</reference>
<dbReference type="Gene3D" id="1.10.10.60">
    <property type="entry name" value="Homeodomain-like"/>
    <property type="match status" value="2"/>
</dbReference>
<evidence type="ECO:0000313" key="2">
    <source>
        <dbReference type="EMBL" id="ASN28212.1"/>
    </source>
</evidence>
<organism evidence="2 3">
    <name type="scientific">Streptomyces pluripotens</name>
    <dbReference type="NCBI Taxonomy" id="1355015"/>
    <lineage>
        <taxon>Bacteria</taxon>
        <taxon>Bacillati</taxon>
        <taxon>Actinomycetota</taxon>
        <taxon>Actinomycetes</taxon>
        <taxon>Kitasatosporales</taxon>
        <taxon>Streptomycetaceae</taxon>
        <taxon>Streptomyces</taxon>
    </lineage>
</organism>
<accession>A0A221P7T4</accession>
<dbReference type="EMBL" id="CP022433">
    <property type="protein sequence ID" value="ASN28212.1"/>
    <property type="molecule type" value="Genomic_DNA"/>
</dbReference>